<evidence type="ECO:0000313" key="4">
    <source>
        <dbReference type="EMBL" id="RLN06925.1"/>
    </source>
</evidence>
<keyword evidence="2" id="KW-0472">Membrane</keyword>
<evidence type="ECO:0000256" key="1">
    <source>
        <dbReference type="SAM" id="MobiDB-lite"/>
    </source>
</evidence>
<dbReference type="EMBL" id="PQIB02000007">
    <property type="protein sequence ID" value="RLN06925.1"/>
    <property type="molecule type" value="Genomic_DNA"/>
</dbReference>
<dbReference type="PANTHER" id="PTHR33026:SF7">
    <property type="entry name" value="OS03G0100275 PROTEIN"/>
    <property type="match status" value="1"/>
</dbReference>
<dbReference type="Proteomes" id="UP000275267">
    <property type="component" value="Unassembled WGS sequence"/>
</dbReference>
<reference evidence="5" key="1">
    <citation type="journal article" date="2019" name="Nat. Commun.">
        <title>The genome of broomcorn millet.</title>
        <authorList>
            <person name="Zou C."/>
            <person name="Miki D."/>
            <person name="Li D."/>
            <person name="Tang Q."/>
            <person name="Xiao L."/>
            <person name="Rajput S."/>
            <person name="Deng P."/>
            <person name="Jia W."/>
            <person name="Huang R."/>
            <person name="Zhang M."/>
            <person name="Sun Y."/>
            <person name="Hu J."/>
            <person name="Fu X."/>
            <person name="Schnable P.S."/>
            <person name="Li F."/>
            <person name="Zhang H."/>
            <person name="Feng B."/>
            <person name="Zhu X."/>
            <person name="Liu R."/>
            <person name="Schnable J.C."/>
            <person name="Zhu J.-K."/>
            <person name="Zhang H."/>
        </authorList>
    </citation>
    <scope>NUCLEOTIDE SEQUENCE [LARGE SCALE GENOMIC DNA]</scope>
</reference>
<sequence>MVVFRSFYEKGFGLPLGAFFRGLLHYYGLEAMHLKPNSIMQIATFINLCEGFLGIALHFNLWRALYHLRAYPSNVLVADDIEQEAHIATTPLAMLPAPMMKEGPGGTSRGSADPLVRPNPQGSPSHPRSAQHSVKSSGAKRGRGGSVVTAQRPTISELRPKGVVKQLFTDPLLPVPLEEWQRHVFSVTSKSGNVVSHNYTVDMYTPATPTP</sequence>
<proteinExistence type="predicted"/>
<organism evidence="4 5">
    <name type="scientific">Panicum miliaceum</name>
    <name type="common">Proso millet</name>
    <name type="synonym">Broomcorn millet</name>
    <dbReference type="NCBI Taxonomy" id="4540"/>
    <lineage>
        <taxon>Eukaryota</taxon>
        <taxon>Viridiplantae</taxon>
        <taxon>Streptophyta</taxon>
        <taxon>Embryophyta</taxon>
        <taxon>Tracheophyta</taxon>
        <taxon>Spermatophyta</taxon>
        <taxon>Magnoliopsida</taxon>
        <taxon>Liliopsida</taxon>
        <taxon>Poales</taxon>
        <taxon>Poaceae</taxon>
        <taxon>PACMAD clade</taxon>
        <taxon>Panicoideae</taxon>
        <taxon>Panicodae</taxon>
        <taxon>Paniceae</taxon>
        <taxon>Panicinae</taxon>
        <taxon>Panicum</taxon>
        <taxon>Panicum sect. Panicum</taxon>
    </lineage>
</organism>
<keyword evidence="2" id="KW-1133">Transmembrane helix</keyword>
<protein>
    <recommendedName>
        <fullName evidence="3">Transposase (putative) gypsy type domain-containing protein</fullName>
    </recommendedName>
</protein>
<feature type="domain" description="Transposase (putative) gypsy type" evidence="3">
    <location>
        <begin position="2"/>
        <end position="69"/>
    </location>
</feature>
<keyword evidence="5" id="KW-1185">Reference proteome</keyword>
<dbReference type="STRING" id="4540.A0A3L6RMT7"/>
<dbReference type="AlphaFoldDB" id="A0A3L6RMT7"/>
<keyword evidence="2" id="KW-0812">Transmembrane</keyword>
<dbReference type="PANTHER" id="PTHR33026">
    <property type="entry name" value="OS06G0360600 PROTEIN"/>
    <property type="match status" value="1"/>
</dbReference>
<feature type="transmembrane region" description="Helical" evidence="2">
    <location>
        <begin position="12"/>
        <end position="29"/>
    </location>
</feature>
<evidence type="ECO:0000256" key="2">
    <source>
        <dbReference type="SAM" id="Phobius"/>
    </source>
</evidence>
<gene>
    <name evidence="4" type="ORF">C2845_PM11G04180</name>
</gene>
<feature type="transmembrane region" description="Helical" evidence="2">
    <location>
        <begin position="41"/>
        <end position="62"/>
    </location>
</feature>
<dbReference type="InterPro" id="IPR007321">
    <property type="entry name" value="Transposase_28"/>
</dbReference>
<feature type="region of interest" description="Disordered" evidence="1">
    <location>
        <begin position="96"/>
        <end position="154"/>
    </location>
</feature>
<feature type="compositionally biased region" description="Polar residues" evidence="1">
    <location>
        <begin position="120"/>
        <end position="132"/>
    </location>
</feature>
<dbReference type="Pfam" id="PF04195">
    <property type="entry name" value="Transposase_28"/>
    <property type="match status" value="1"/>
</dbReference>
<evidence type="ECO:0000259" key="3">
    <source>
        <dbReference type="Pfam" id="PF04195"/>
    </source>
</evidence>
<accession>A0A3L6RMT7</accession>
<comment type="caution">
    <text evidence="4">The sequence shown here is derived from an EMBL/GenBank/DDBJ whole genome shotgun (WGS) entry which is preliminary data.</text>
</comment>
<name>A0A3L6RMT7_PANMI</name>
<evidence type="ECO:0000313" key="5">
    <source>
        <dbReference type="Proteomes" id="UP000275267"/>
    </source>
</evidence>